<keyword evidence="3" id="KW-1185">Reference proteome</keyword>
<gene>
    <name evidence="2" type="ORF">Pcinc_034643</name>
</gene>
<proteinExistence type="predicted"/>
<organism evidence="2 3">
    <name type="scientific">Petrolisthes cinctipes</name>
    <name type="common">Flat porcelain crab</name>
    <dbReference type="NCBI Taxonomy" id="88211"/>
    <lineage>
        <taxon>Eukaryota</taxon>
        <taxon>Metazoa</taxon>
        <taxon>Ecdysozoa</taxon>
        <taxon>Arthropoda</taxon>
        <taxon>Crustacea</taxon>
        <taxon>Multicrustacea</taxon>
        <taxon>Malacostraca</taxon>
        <taxon>Eumalacostraca</taxon>
        <taxon>Eucarida</taxon>
        <taxon>Decapoda</taxon>
        <taxon>Pleocyemata</taxon>
        <taxon>Anomura</taxon>
        <taxon>Galatheoidea</taxon>
        <taxon>Porcellanidae</taxon>
        <taxon>Petrolisthes</taxon>
    </lineage>
</organism>
<protein>
    <submittedName>
        <fullName evidence="2">Uncharacterized protein</fullName>
    </submittedName>
</protein>
<accession>A0AAE1BZY0</accession>
<dbReference type="Proteomes" id="UP001286313">
    <property type="component" value="Unassembled WGS sequence"/>
</dbReference>
<comment type="caution">
    <text evidence="2">The sequence shown here is derived from an EMBL/GenBank/DDBJ whole genome shotgun (WGS) entry which is preliminary data.</text>
</comment>
<dbReference type="AlphaFoldDB" id="A0AAE1BZY0"/>
<evidence type="ECO:0000313" key="3">
    <source>
        <dbReference type="Proteomes" id="UP001286313"/>
    </source>
</evidence>
<evidence type="ECO:0000313" key="2">
    <source>
        <dbReference type="EMBL" id="KAK3859217.1"/>
    </source>
</evidence>
<evidence type="ECO:0000256" key="1">
    <source>
        <dbReference type="SAM" id="MobiDB-lite"/>
    </source>
</evidence>
<reference evidence="2" key="1">
    <citation type="submission" date="2023-10" db="EMBL/GenBank/DDBJ databases">
        <title>Genome assemblies of two species of porcelain crab, Petrolisthes cinctipes and Petrolisthes manimaculis (Anomura: Porcellanidae).</title>
        <authorList>
            <person name="Angst P."/>
        </authorList>
    </citation>
    <scope>NUCLEOTIDE SEQUENCE</scope>
    <source>
        <strain evidence="2">PB745_01</strain>
        <tissue evidence="2">Gill</tissue>
    </source>
</reference>
<sequence>MFHPTVPLSSNIFNSLPSHSPPPCLTLTSNLFHSSHPPPHLTVHPISLSQSTPSVSPPHLTSPSQSIPSHPPPSTLSHLRPSCLTLYLDHKP</sequence>
<name>A0AAE1BZY0_PETCI</name>
<feature type="region of interest" description="Disordered" evidence="1">
    <location>
        <begin position="36"/>
        <end position="79"/>
    </location>
</feature>
<dbReference type="EMBL" id="JAWQEG010005077">
    <property type="protein sequence ID" value="KAK3859217.1"/>
    <property type="molecule type" value="Genomic_DNA"/>
</dbReference>